<dbReference type="Proteomes" id="UP000000305">
    <property type="component" value="Unassembled WGS sequence"/>
</dbReference>
<dbReference type="EMBL" id="GL735038">
    <property type="protein sequence ID" value="EFX61114.1"/>
    <property type="molecule type" value="Genomic_DNA"/>
</dbReference>
<reference evidence="2 3" key="1">
    <citation type="journal article" date="2011" name="Science">
        <title>The ecoresponsive genome of Daphnia pulex.</title>
        <authorList>
            <person name="Colbourne J.K."/>
            <person name="Pfrender M.E."/>
            <person name="Gilbert D."/>
            <person name="Thomas W.K."/>
            <person name="Tucker A."/>
            <person name="Oakley T.H."/>
            <person name="Tokishita S."/>
            <person name="Aerts A."/>
            <person name="Arnold G.J."/>
            <person name="Basu M.K."/>
            <person name="Bauer D.J."/>
            <person name="Caceres C.E."/>
            <person name="Carmel L."/>
            <person name="Casola C."/>
            <person name="Choi J.H."/>
            <person name="Detter J.C."/>
            <person name="Dong Q."/>
            <person name="Dusheyko S."/>
            <person name="Eads B.D."/>
            <person name="Frohlich T."/>
            <person name="Geiler-Samerotte K.A."/>
            <person name="Gerlach D."/>
            <person name="Hatcher P."/>
            <person name="Jogdeo S."/>
            <person name="Krijgsveld J."/>
            <person name="Kriventseva E.V."/>
            <person name="Kultz D."/>
            <person name="Laforsch C."/>
            <person name="Lindquist E."/>
            <person name="Lopez J."/>
            <person name="Manak J.R."/>
            <person name="Muller J."/>
            <person name="Pangilinan J."/>
            <person name="Patwardhan R.P."/>
            <person name="Pitluck S."/>
            <person name="Pritham E.J."/>
            <person name="Rechtsteiner A."/>
            <person name="Rho M."/>
            <person name="Rogozin I.B."/>
            <person name="Sakarya O."/>
            <person name="Salamov A."/>
            <person name="Schaack S."/>
            <person name="Shapiro H."/>
            <person name="Shiga Y."/>
            <person name="Skalitzky C."/>
            <person name="Smith Z."/>
            <person name="Souvorov A."/>
            <person name="Sung W."/>
            <person name="Tang Z."/>
            <person name="Tsuchiya D."/>
            <person name="Tu H."/>
            <person name="Vos H."/>
            <person name="Wang M."/>
            <person name="Wolf Y.I."/>
            <person name="Yamagata H."/>
            <person name="Yamada T."/>
            <person name="Ye Y."/>
            <person name="Shaw J.R."/>
            <person name="Andrews J."/>
            <person name="Crease T.J."/>
            <person name="Tang H."/>
            <person name="Lucas S.M."/>
            <person name="Robertson H.M."/>
            <person name="Bork P."/>
            <person name="Koonin E.V."/>
            <person name="Zdobnov E.M."/>
            <person name="Grigoriev I.V."/>
            <person name="Lynch M."/>
            <person name="Boore J.L."/>
        </authorList>
    </citation>
    <scope>NUCLEOTIDE SEQUENCE [LARGE SCALE GENOMIC DNA]</scope>
</reference>
<accession>E9H4T2</accession>
<dbReference type="KEGG" id="dpx:DAPPUDRAFT_253426"/>
<protein>
    <submittedName>
        <fullName evidence="2">Uncharacterized protein</fullName>
    </submittedName>
</protein>
<evidence type="ECO:0000313" key="3">
    <source>
        <dbReference type="Proteomes" id="UP000000305"/>
    </source>
</evidence>
<dbReference type="AlphaFoldDB" id="E9H4T2"/>
<dbReference type="KEGG" id="dpx:DAPPUDRAFT_340629"/>
<evidence type="ECO:0000313" key="2">
    <source>
        <dbReference type="EMBL" id="EFX73302.1"/>
    </source>
</evidence>
<sequence>MNISVCFLEKSTQDHHGHLEPMLDLSMAEEGLPPTFCSIQDLRSFSFTTSVLLMLLQNF</sequence>
<dbReference type="HOGENOM" id="CLU_2963123_0_0_1"/>
<name>E9H4T2_DAPPU</name>
<dbReference type="EMBL" id="GL732592">
    <property type="protein sequence ID" value="EFX73302.1"/>
    <property type="molecule type" value="Genomic_DNA"/>
</dbReference>
<keyword evidence="3" id="KW-1185">Reference proteome</keyword>
<gene>
    <name evidence="2" type="ORF">DAPPUDRAFT_253426</name>
    <name evidence="1" type="ORF">DAPPUDRAFT_340629</name>
</gene>
<organism evidence="2 3">
    <name type="scientific">Daphnia pulex</name>
    <name type="common">Water flea</name>
    <dbReference type="NCBI Taxonomy" id="6669"/>
    <lineage>
        <taxon>Eukaryota</taxon>
        <taxon>Metazoa</taxon>
        <taxon>Ecdysozoa</taxon>
        <taxon>Arthropoda</taxon>
        <taxon>Crustacea</taxon>
        <taxon>Branchiopoda</taxon>
        <taxon>Diplostraca</taxon>
        <taxon>Cladocera</taxon>
        <taxon>Anomopoda</taxon>
        <taxon>Daphniidae</taxon>
        <taxon>Daphnia</taxon>
    </lineage>
</organism>
<evidence type="ECO:0000313" key="1">
    <source>
        <dbReference type="EMBL" id="EFX61114.1"/>
    </source>
</evidence>
<proteinExistence type="predicted"/>